<protein>
    <recommendedName>
        <fullName evidence="3">STAS domain-containing protein</fullName>
    </recommendedName>
</protein>
<evidence type="ECO:0000313" key="1">
    <source>
        <dbReference type="EMBL" id="MDG0816299.1"/>
    </source>
</evidence>
<sequence>MPLKINTVLIDETVVLTLQGSLNEYSSELQEIEVHASFDLSLDLRYLTAINSIGIRNFQKWINKIQSKRIIFLRCPRSFVHQLNLVHGFLPERSEIRSFYVTYYSEATGAEVEKLFIRGIDYDVIDGQFMLNATEVRDAYGNLMELDDIKGQYFKFLSYYK</sequence>
<name>A0ABT6DHH1_9BACT</name>
<dbReference type="SUPFAM" id="SSF52091">
    <property type="entry name" value="SpoIIaa-like"/>
    <property type="match status" value="1"/>
</dbReference>
<dbReference type="InterPro" id="IPR036513">
    <property type="entry name" value="STAS_dom_sf"/>
</dbReference>
<gene>
    <name evidence="1" type="ORF">NWE73_07980</name>
</gene>
<organism evidence="1 2">
    <name type="scientific">Bdellovibrio svalbardensis</name>
    <dbReference type="NCBI Taxonomy" id="2972972"/>
    <lineage>
        <taxon>Bacteria</taxon>
        <taxon>Pseudomonadati</taxon>
        <taxon>Bdellovibrionota</taxon>
        <taxon>Bdellovibrionia</taxon>
        <taxon>Bdellovibrionales</taxon>
        <taxon>Pseudobdellovibrionaceae</taxon>
        <taxon>Bdellovibrio</taxon>
    </lineage>
</organism>
<proteinExistence type="predicted"/>
<evidence type="ECO:0008006" key="3">
    <source>
        <dbReference type="Google" id="ProtNLM"/>
    </source>
</evidence>
<dbReference type="EMBL" id="JANRMI010000002">
    <property type="protein sequence ID" value="MDG0816299.1"/>
    <property type="molecule type" value="Genomic_DNA"/>
</dbReference>
<keyword evidence="2" id="KW-1185">Reference proteome</keyword>
<accession>A0ABT6DHH1</accession>
<evidence type="ECO:0000313" key="2">
    <source>
        <dbReference type="Proteomes" id="UP001152321"/>
    </source>
</evidence>
<reference evidence="1" key="1">
    <citation type="submission" date="2022-08" db="EMBL/GenBank/DDBJ databases">
        <title>Novel Bdellovibrio Species Isolated from Svalbard: Designation Bdellovibrio svalbardensis.</title>
        <authorList>
            <person name="Mitchell R.J."/>
            <person name="Choi S.Y."/>
        </authorList>
    </citation>
    <scope>NUCLEOTIDE SEQUENCE</scope>
    <source>
        <strain evidence="1">PAP01</strain>
    </source>
</reference>
<dbReference type="RefSeq" id="WP_277577777.1">
    <property type="nucleotide sequence ID" value="NZ_JANRMI010000002.1"/>
</dbReference>
<dbReference type="Proteomes" id="UP001152321">
    <property type="component" value="Unassembled WGS sequence"/>
</dbReference>
<comment type="caution">
    <text evidence="1">The sequence shown here is derived from an EMBL/GenBank/DDBJ whole genome shotgun (WGS) entry which is preliminary data.</text>
</comment>